<protein>
    <submittedName>
        <fullName evidence="1">Uncharacterized protein</fullName>
    </submittedName>
</protein>
<organism evidence="1 2">
    <name type="scientific">Cloeon dipterum</name>
    <dbReference type="NCBI Taxonomy" id="197152"/>
    <lineage>
        <taxon>Eukaryota</taxon>
        <taxon>Metazoa</taxon>
        <taxon>Ecdysozoa</taxon>
        <taxon>Arthropoda</taxon>
        <taxon>Hexapoda</taxon>
        <taxon>Insecta</taxon>
        <taxon>Pterygota</taxon>
        <taxon>Palaeoptera</taxon>
        <taxon>Ephemeroptera</taxon>
        <taxon>Pisciforma</taxon>
        <taxon>Baetidae</taxon>
        <taxon>Cloeon</taxon>
    </lineage>
</organism>
<accession>A0A8S1E9T1</accession>
<dbReference type="EMBL" id="CADEPI010001244">
    <property type="protein sequence ID" value="CAB3389128.1"/>
    <property type="molecule type" value="Genomic_DNA"/>
</dbReference>
<sequence length="204" mass="23448">HSVATLRWPLARSSRRSRHLSRASSHLRLSSATLADPLLPCRTHQSLEESKSVEMDDDDATLLKMAKTRLSHLRMQESNLQKLTLKNFARNFRFYATNQIKEQNPELLPTSLRNKLLEKFSHHLKSEDQPFSEEEFFLRQVMFGRLINSQTLKVDLTGCLLHCNSEIDLEDSFVKTVLKNVLKNAPDLEELTFGGCSNTAWPLL</sequence>
<gene>
    <name evidence="1" type="ORF">CLODIP_2_CD12559</name>
</gene>
<dbReference type="Proteomes" id="UP000494165">
    <property type="component" value="Unassembled WGS sequence"/>
</dbReference>
<comment type="caution">
    <text evidence="1">The sequence shown here is derived from an EMBL/GenBank/DDBJ whole genome shotgun (WGS) entry which is preliminary data.</text>
</comment>
<evidence type="ECO:0000313" key="2">
    <source>
        <dbReference type="Proteomes" id="UP000494165"/>
    </source>
</evidence>
<proteinExistence type="predicted"/>
<keyword evidence="2" id="KW-1185">Reference proteome</keyword>
<dbReference type="AlphaFoldDB" id="A0A8S1E9T1"/>
<evidence type="ECO:0000313" key="1">
    <source>
        <dbReference type="EMBL" id="CAB3389128.1"/>
    </source>
</evidence>
<reference evidence="1 2" key="1">
    <citation type="submission" date="2020-04" db="EMBL/GenBank/DDBJ databases">
        <authorList>
            <person name="Alioto T."/>
            <person name="Alioto T."/>
            <person name="Gomez Garrido J."/>
        </authorList>
    </citation>
    <scope>NUCLEOTIDE SEQUENCE [LARGE SCALE GENOMIC DNA]</scope>
</reference>
<feature type="non-terminal residue" evidence="1">
    <location>
        <position position="204"/>
    </location>
</feature>
<name>A0A8S1E9T1_9INSE</name>
<feature type="non-terminal residue" evidence="1">
    <location>
        <position position="1"/>
    </location>
</feature>